<gene>
    <name evidence="2" type="ORF">I5I61_10155</name>
</gene>
<evidence type="ECO:0000313" key="3">
    <source>
        <dbReference type="Proteomes" id="UP000608450"/>
    </source>
</evidence>
<organism evidence="2 3">
    <name type="scientific">Pseudomonas nitroreducens</name>
    <dbReference type="NCBI Taxonomy" id="46680"/>
    <lineage>
        <taxon>Bacteria</taxon>
        <taxon>Pseudomonadati</taxon>
        <taxon>Pseudomonadota</taxon>
        <taxon>Gammaproteobacteria</taxon>
        <taxon>Pseudomonadales</taxon>
        <taxon>Pseudomonadaceae</taxon>
        <taxon>Pseudomonas</taxon>
    </lineage>
</organism>
<evidence type="ECO:0000256" key="1">
    <source>
        <dbReference type="SAM" id="Phobius"/>
    </source>
</evidence>
<reference evidence="2 3" key="1">
    <citation type="submission" date="2020-11" db="EMBL/GenBank/DDBJ databases">
        <title>Enhanced detection system for hospital associated transmission using whole genome sequencing surveillance.</title>
        <authorList>
            <person name="Harrison L.H."/>
            <person name="Van Tyne D."/>
            <person name="Marsh J.W."/>
            <person name="Griffith M.P."/>
            <person name="Snyder D.J."/>
            <person name="Cooper V.S."/>
            <person name="Mustapha M."/>
        </authorList>
    </citation>
    <scope>NUCLEOTIDE SEQUENCE [LARGE SCALE GENOMIC DNA]</scope>
    <source>
        <strain evidence="2 3">PSA00705</strain>
    </source>
</reference>
<sequence length="124" mass="13816">MTNSKTLCQCCGKMMVPQVERTRGVFVGWQWGWRFGAGHAIDSVCPFCLSPDWDGVKRPQPRTPMFKVGLVLVLVVIGSFGLDLIHHLYRQLGHADAFATFKPLISLSVIGLLVLLYKGLSTKR</sequence>
<comment type="caution">
    <text evidence="2">The sequence shown here is derived from an EMBL/GenBank/DDBJ whole genome shotgun (WGS) entry which is preliminary data.</text>
</comment>
<name>A0ABS0KK58_PSENT</name>
<keyword evidence="1" id="KW-0812">Transmembrane</keyword>
<dbReference type="EMBL" id="JADTFC010000019">
    <property type="protein sequence ID" value="MBG6287807.1"/>
    <property type="molecule type" value="Genomic_DNA"/>
</dbReference>
<dbReference type="Proteomes" id="UP000608450">
    <property type="component" value="Unassembled WGS sequence"/>
</dbReference>
<dbReference type="RefSeq" id="WP_196912597.1">
    <property type="nucleotide sequence ID" value="NZ_JADTFC010000019.1"/>
</dbReference>
<evidence type="ECO:0000313" key="2">
    <source>
        <dbReference type="EMBL" id="MBG6287807.1"/>
    </source>
</evidence>
<proteinExistence type="predicted"/>
<protein>
    <submittedName>
        <fullName evidence="2">Uncharacterized protein</fullName>
    </submittedName>
</protein>
<keyword evidence="3" id="KW-1185">Reference proteome</keyword>
<accession>A0ABS0KK58</accession>
<feature type="transmembrane region" description="Helical" evidence="1">
    <location>
        <begin position="101"/>
        <end position="120"/>
    </location>
</feature>
<keyword evidence="1" id="KW-0472">Membrane</keyword>
<keyword evidence="1" id="KW-1133">Transmembrane helix</keyword>
<feature type="transmembrane region" description="Helical" evidence="1">
    <location>
        <begin position="68"/>
        <end position="89"/>
    </location>
</feature>